<comment type="caution">
    <text evidence="9">The sequence shown here is derived from an EMBL/GenBank/DDBJ whole genome shotgun (WGS) entry which is preliminary data.</text>
</comment>
<feature type="signal peptide" evidence="6">
    <location>
        <begin position="1"/>
        <end position="19"/>
    </location>
</feature>
<evidence type="ECO:0000256" key="3">
    <source>
        <dbReference type="ARBA" id="ARBA00022729"/>
    </source>
</evidence>
<dbReference type="InterPro" id="IPR033985">
    <property type="entry name" value="SusD-like_N"/>
</dbReference>
<feature type="domain" description="RagB/SusD" evidence="7">
    <location>
        <begin position="303"/>
        <end position="573"/>
    </location>
</feature>
<dbReference type="InterPro" id="IPR011990">
    <property type="entry name" value="TPR-like_helical_dom_sf"/>
</dbReference>
<name>A0ABR8Y5E4_9BACT</name>
<dbReference type="PROSITE" id="PS51257">
    <property type="entry name" value="PROKAR_LIPOPROTEIN"/>
    <property type="match status" value="1"/>
</dbReference>
<dbReference type="Pfam" id="PF14322">
    <property type="entry name" value="SusD-like_3"/>
    <property type="match status" value="1"/>
</dbReference>
<dbReference type="RefSeq" id="WP_087248000.1">
    <property type="nucleotide sequence ID" value="NZ_JACSPP010000005.1"/>
</dbReference>
<accession>A0ABR8Y5E4</accession>
<evidence type="ECO:0000256" key="6">
    <source>
        <dbReference type="SAM" id="SignalP"/>
    </source>
</evidence>
<keyword evidence="5" id="KW-0998">Cell outer membrane</keyword>
<evidence type="ECO:0000256" key="1">
    <source>
        <dbReference type="ARBA" id="ARBA00004442"/>
    </source>
</evidence>
<dbReference type="InterPro" id="IPR012944">
    <property type="entry name" value="SusD_RagB_dom"/>
</dbReference>
<dbReference type="EMBL" id="JACSPP010000005">
    <property type="protein sequence ID" value="MBD8039427.1"/>
    <property type="molecule type" value="Genomic_DNA"/>
</dbReference>
<keyword evidence="10" id="KW-1185">Reference proteome</keyword>
<comment type="similarity">
    <text evidence="2">Belongs to the SusD family.</text>
</comment>
<evidence type="ECO:0000256" key="4">
    <source>
        <dbReference type="ARBA" id="ARBA00023136"/>
    </source>
</evidence>
<evidence type="ECO:0000313" key="9">
    <source>
        <dbReference type="EMBL" id="MBD8039427.1"/>
    </source>
</evidence>
<evidence type="ECO:0000259" key="8">
    <source>
        <dbReference type="Pfam" id="PF14322"/>
    </source>
</evidence>
<dbReference type="Proteomes" id="UP000620874">
    <property type="component" value="Unassembled WGS sequence"/>
</dbReference>
<feature type="domain" description="SusD-like N-terminal" evidence="8">
    <location>
        <begin position="103"/>
        <end position="230"/>
    </location>
</feature>
<proteinExistence type="inferred from homology"/>
<dbReference type="Gene3D" id="1.25.40.390">
    <property type="match status" value="1"/>
</dbReference>
<evidence type="ECO:0000256" key="5">
    <source>
        <dbReference type="ARBA" id="ARBA00023237"/>
    </source>
</evidence>
<evidence type="ECO:0000313" key="10">
    <source>
        <dbReference type="Proteomes" id="UP000620874"/>
    </source>
</evidence>
<feature type="chain" id="PRO_5046541761" evidence="6">
    <location>
        <begin position="20"/>
        <end position="573"/>
    </location>
</feature>
<evidence type="ECO:0000259" key="7">
    <source>
        <dbReference type="Pfam" id="PF07980"/>
    </source>
</evidence>
<evidence type="ECO:0000256" key="2">
    <source>
        <dbReference type="ARBA" id="ARBA00006275"/>
    </source>
</evidence>
<keyword evidence="3 6" id="KW-0732">Signal</keyword>
<sequence>MNNYKIYIMALGLAGMGLASCTADFLDVESKVESTTGNFYRTESDAYRALIGCYDGWQSTVSNGTSFYMASELMADECFGGAGVSDARNYQIIDRFDQTQSPSDLNLFEGDWTGYYAAVYRCNELIAHEEQISWTSEETRGTYMGECRALRALCYFDMVRLWGNIPLFTEPVNENRPQAEPDEVYNVIFSDLLYAAENIPASAYPKSDAANNDGHITQYAAKALLARVYLFYTGYYGKEPSVEGVTRASVLQGLEDVISSGEYALVPQFKNLWVPASTWWEGDAASGYTQHSTYAGRGNEETVLAQKFNYTSDYNGNNDGNRWLVNVGIRSINVYWTPYGRGWGICTVNPKMWTAYNTGDTRREASMVNLLSEGIAEDPNYENGYNDQREYTGYTIKKYTPMSKWEQNESTGAWALTDETTGLGSGGDYMVSQYQDFVVMRYADVLLMAAELGSSNAQEYLNQVRQRAFTEEDENGDLVLSTYYRQVSVTQENIMNERMLEFAFEGQRYWDLLRQGVDYAASQIAGNTSVVSGGNPDNVSVTASNITSKQGLMQIPNNQITLSNGVLKQNAGW</sequence>
<gene>
    <name evidence="9" type="ORF">H9625_02995</name>
</gene>
<dbReference type="SUPFAM" id="SSF48452">
    <property type="entry name" value="TPR-like"/>
    <property type="match status" value="1"/>
</dbReference>
<reference evidence="9 10" key="1">
    <citation type="submission" date="2020-08" db="EMBL/GenBank/DDBJ databases">
        <title>A Genomic Blueprint of the Chicken Gut Microbiome.</title>
        <authorList>
            <person name="Gilroy R."/>
            <person name="Ravi A."/>
            <person name="Getino M."/>
            <person name="Pursley I."/>
            <person name="Horton D.L."/>
            <person name="Alikhan N.-F."/>
            <person name="Baker D."/>
            <person name="Gharbi K."/>
            <person name="Hall N."/>
            <person name="Watson M."/>
            <person name="Adriaenssens E.M."/>
            <person name="Foster-Nyarko E."/>
            <person name="Jarju S."/>
            <person name="Secka A."/>
            <person name="Antonio M."/>
            <person name="Oren A."/>
            <person name="Chaudhuri R."/>
            <person name="La Ragione R.M."/>
            <person name="Hildebrand F."/>
            <person name="Pallen M.J."/>
        </authorList>
    </citation>
    <scope>NUCLEOTIDE SEQUENCE [LARGE SCALE GENOMIC DNA]</scope>
    <source>
        <strain evidence="9 10">Sa1CVN1</strain>
    </source>
</reference>
<dbReference type="Pfam" id="PF07980">
    <property type="entry name" value="SusD_RagB"/>
    <property type="match status" value="1"/>
</dbReference>
<keyword evidence="4" id="KW-0472">Membrane</keyword>
<comment type="subcellular location">
    <subcellularLocation>
        <location evidence="1">Cell outer membrane</location>
    </subcellularLocation>
</comment>
<protein>
    <submittedName>
        <fullName evidence="9">RagB/SusD family nutrient uptake outer membrane protein</fullName>
    </submittedName>
</protein>
<organism evidence="9 10">
    <name type="scientific">Phocaeicola intestinalis</name>
    <dbReference type="NCBI Taxonomy" id="2762212"/>
    <lineage>
        <taxon>Bacteria</taxon>
        <taxon>Pseudomonadati</taxon>
        <taxon>Bacteroidota</taxon>
        <taxon>Bacteroidia</taxon>
        <taxon>Bacteroidales</taxon>
        <taxon>Bacteroidaceae</taxon>
        <taxon>Phocaeicola</taxon>
    </lineage>
</organism>